<feature type="compositionally biased region" description="Acidic residues" evidence="1">
    <location>
        <begin position="85"/>
        <end position="95"/>
    </location>
</feature>
<organism evidence="3 4">
    <name type="scientific">Trichoglossum hirsutum</name>
    <dbReference type="NCBI Taxonomy" id="265104"/>
    <lineage>
        <taxon>Eukaryota</taxon>
        <taxon>Fungi</taxon>
        <taxon>Dikarya</taxon>
        <taxon>Ascomycota</taxon>
        <taxon>Pezizomycotina</taxon>
        <taxon>Geoglossomycetes</taxon>
        <taxon>Geoglossales</taxon>
        <taxon>Geoglossaceae</taxon>
        <taxon>Trichoglossum</taxon>
    </lineage>
</organism>
<feature type="compositionally biased region" description="Basic and acidic residues" evidence="1">
    <location>
        <begin position="73"/>
        <end position="84"/>
    </location>
</feature>
<sequence>MAGSSPDINITAASSLQSSNVIQPESNVTPDTGPECSETEWEYEYDDNETETFFVSVELTPGLPVPNAKPPRKPKDLGSIHDADEQSADDGDVPLEEGGQNCVEERHEFEEDIPNRVQILDLHSPDPLISFQNRIYHCEWASSVSSSLFFTAHDPSNTSVPMVRSTPHYDLIGVSCTRITSSAAHLAPKNIGRPTRDNLFITEGPSHQQPQDKNIVMTSAADMLAPIQLNPLVDASRKAQASFLERLSTIKRAAGEQDEVTVIAKKVLHGTGWRYQRRNKLQMLEDKAEEGDELAAKVLADMYMPSRRPEAVGRPETGLGSRGGRVKTRYARGRPGRPRASGMTTLFDHMFAEGSTEGGIPEVLGHTPESWDELEARSYSKKPSKASRSPKAARPLEGTARVVAGHQGESARSGEANVSPLEKHNLPAVPVRSADGTGDIDMPDASG</sequence>
<dbReference type="AlphaFoldDB" id="A0A9P8RSX0"/>
<feature type="region of interest" description="Disordered" evidence="1">
    <location>
        <begin position="1"/>
        <end position="38"/>
    </location>
</feature>
<feature type="region of interest" description="Disordered" evidence="1">
    <location>
        <begin position="372"/>
        <end position="447"/>
    </location>
</feature>
<feature type="region of interest" description="Disordered" evidence="1">
    <location>
        <begin position="308"/>
        <end position="342"/>
    </location>
</feature>
<keyword evidence="4" id="KW-1185">Reference proteome</keyword>
<proteinExistence type="predicted"/>
<dbReference type="Proteomes" id="UP000750711">
    <property type="component" value="Unassembled WGS sequence"/>
</dbReference>
<dbReference type="Pfam" id="PF10419">
    <property type="entry name" value="TFIIIC_sub6"/>
    <property type="match status" value="1"/>
</dbReference>
<evidence type="ECO:0000313" key="3">
    <source>
        <dbReference type="EMBL" id="KAH0565470.1"/>
    </source>
</evidence>
<evidence type="ECO:0000313" key="4">
    <source>
        <dbReference type="Proteomes" id="UP000750711"/>
    </source>
</evidence>
<dbReference type="EMBL" id="JAGHQM010000091">
    <property type="protein sequence ID" value="KAH0565470.1"/>
    <property type="molecule type" value="Genomic_DNA"/>
</dbReference>
<feature type="region of interest" description="Disordered" evidence="1">
    <location>
        <begin position="59"/>
        <end position="98"/>
    </location>
</feature>
<protein>
    <recommendedName>
        <fullName evidence="2">Transcription factor TFIIIC triple barrel domain-containing protein</fullName>
    </recommendedName>
</protein>
<evidence type="ECO:0000259" key="2">
    <source>
        <dbReference type="Pfam" id="PF10419"/>
    </source>
</evidence>
<feature type="compositionally biased region" description="Polar residues" evidence="1">
    <location>
        <begin position="1"/>
        <end position="30"/>
    </location>
</feature>
<feature type="compositionally biased region" description="Basic residues" evidence="1">
    <location>
        <begin position="324"/>
        <end position="337"/>
    </location>
</feature>
<name>A0A9P8RSX0_9PEZI</name>
<accession>A0A9P8RSX0</accession>
<gene>
    <name evidence="3" type="ORF">GP486_001130</name>
</gene>
<feature type="compositionally biased region" description="Low complexity" evidence="1">
    <location>
        <begin position="386"/>
        <end position="395"/>
    </location>
</feature>
<comment type="caution">
    <text evidence="3">The sequence shown here is derived from an EMBL/GenBank/DDBJ whole genome shotgun (WGS) entry which is preliminary data.</text>
</comment>
<dbReference type="InterPro" id="IPR019481">
    <property type="entry name" value="TFIIIC_triple_barrel"/>
</dbReference>
<dbReference type="Gene3D" id="2.60.40.4370">
    <property type="match status" value="1"/>
</dbReference>
<feature type="domain" description="Transcription factor TFIIIC triple barrel" evidence="2">
    <location>
        <begin position="49"/>
        <end position="186"/>
    </location>
</feature>
<reference evidence="3" key="1">
    <citation type="submission" date="2021-03" db="EMBL/GenBank/DDBJ databases">
        <title>Comparative genomics and phylogenomic investigation of the class Geoglossomycetes provide insights into ecological specialization and systematics.</title>
        <authorList>
            <person name="Melie T."/>
            <person name="Pirro S."/>
            <person name="Miller A.N."/>
            <person name="Quandt A."/>
        </authorList>
    </citation>
    <scope>NUCLEOTIDE SEQUENCE</scope>
    <source>
        <strain evidence="3">CAQ_001_2017</strain>
    </source>
</reference>
<evidence type="ECO:0000256" key="1">
    <source>
        <dbReference type="SAM" id="MobiDB-lite"/>
    </source>
</evidence>